<gene>
    <name evidence="4" type="primary">ubiB</name>
    <name evidence="4" type="ORF">ERS852473_01205</name>
</gene>
<evidence type="ECO:0000313" key="4">
    <source>
        <dbReference type="EMBL" id="CUN82792.1"/>
    </source>
</evidence>
<feature type="transmembrane region" description="Helical" evidence="2">
    <location>
        <begin position="499"/>
        <end position="522"/>
    </location>
</feature>
<dbReference type="EMBL" id="CYZR01000003">
    <property type="protein sequence ID" value="CUN82792.1"/>
    <property type="molecule type" value="Genomic_DNA"/>
</dbReference>
<keyword evidence="2" id="KW-1133">Transmembrane helix</keyword>
<name>A0ABM9UPT9_SARVE</name>
<dbReference type="InterPro" id="IPR011009">
    <property type="entry name" value="Kinase-like_dom_sf"/>
</dbReference>
<evidence type="ECO:0000259" key="3">
    <source>
        <dbReference type="Pfam" id="PF03109"/>
    </source>
</evidence>
<organism evidence="4 5">
    <name type="scientific">Sarcina ventriculi</name>
    <name type="common">Clostridium ventriculi</name>
    <dbReference type="NCBI Taxonomy" id="1267"/>
    <lineage>
        <taxon>Bacteria</taxon>
        <taxon>Bacillati</taxon>
        <taxon>Bacillota</taxon>
        <taxon>Clostridia</taxon>
        <taxon>Eubacteriales</taxon>
        <taxon>Clostridiaceae</taxon>
        <taxon>Sarcina</taxon>
    </lineage>
</organism>
<keyword evidence="2" id="KW-0812">Transmembrane</keyword>
<evidence type="ECO:0000256" key="2">
    <source>
        <dbReference type="SAM" id="Phobius"/>
    </source>
</evidence>
<keyword evidence="2" id="KW-0472">Membrane</keyword>
<proteinExistence type="inferred from homology"/>
<evidence type="ECO:0000313" key="5">
    <source>
        <dbReference type="Proteomes" id="UP000095488"/>
    </source>
</evidence>
<keyword evidence="5" id="KW-1185">Reference proteome</keyword>
<dbReference type="SUPFAM" id="SSF56112">
    <property type="entry name" value="Protein kinase-like (PK-like)"/>
    <property type="match status" value="1"/>
</dbReference>
<reference evidence="4 5" key="1">
    <citation type="submission" date="2015-09" db="EMBL/GenBank/DDBJ databases">
        <authorList>
            <consortium name="Pathogen Informatics"/>
        </authorList>
    </citation>
    <scope>NUCLEOTIDE SEQUENCE [LARGE SCALE GENOMIC DNA]</scope>
    <source>
        <strain evidence="4 5">2789STDY5834858</strain>
    </source>
</reference>
<comment type="similarity">
    <text evidence="1">Belongs to the protein kinase superfamily. ADCK protein kinase family.</text>
</comment>
<dbReference type="Pfam" id="PF03109">
    <property type="entry name" value="ABC1"/>
    <property type="match status" value="1"/>
</dbReference>
<dbReference type="RefSeq" id="WP_055258601.1">
    <property type="nucleotide sequence ID" value="NZ_CABIXL010000003.1"/>
</dbReference>
<sequence length="529" mass="59334">MSNLGNNKDRLREILGVLSRHKIVKGMTPEKLRLIIEDLGPTFVKLGQVMSMRSDMLPEAYCKELTKLRAEVKPMTMDEVRHVIREEYDCEIESLCLEFREKPLGSASIAQAHYAVLKDGSPVVFKIQRPNIRDIMSRDIILLRKASAMLKIAIKNGSVLDFNEILDEMWNVSQEEMDFLIEAKNAKEFYKLNKDIVYATCPKIYTKYTTSKVLVMEYIDGVQIDKTNELINLGYDLTDIANKLCENYIKQIVDDAFFHADPHPGNIKIKGGEIVWIDLGMVGKLSNRDRGLIKNAIMAVATNDIGKLKDVVLTLGEVNGRINHSKLYEDIDIFMNKYSEVEMSDIDLGIILEEFLSIANRHNIGIPKGITMLGRGLITIQGVVSILAPQINIIDIVSNHVASEVFKEFDLEKEVRNGGRTAYASATKLIKLPQQLSEVLKITSKGHLKLNLDFTDAEEPLGLIDKMVNKLVMGIIITGLLISSSLICTTGMTPKLFDIPALGVLGFMIALVLGLILLYSLFKSIKPYK</sequence>
<protein>
    <submittedName>
        <fullName evidence="4">Probable ubiquinone biosynthesis protein UbiB</fullName>
    </submittedName>
</protein>
<dbReference type="InterPro" id="IPR050154">
    <property type="entry name" value="UbiB_kinase"/>
</dbReference>
<comment type="caution">
    <text evidence="4">The sequence shown here is derived from an EMBL/GenBank/DDBJ whole genome shotgun (WGS) entry which is preliminary data.</text>
</comment>
<accession>A0ABM9UPT9</accession>
<dbReference type="PANTHER" id="PTHR10566">
    <property type="entry name" value="CHAPERONE-ACTIVITY OF BC1 COMPLEX CABC1 -RELATED"/>
    <property type="match status" value="1"/>
</dbReference>
<feature type="domain" description="ABC1 atypical kinase-like" evidence="3">
    <location>
        <begin position="67"/>
        <end position="310"/>
    </location>
</feature>
<dbReference type="PANTHER" id="PTHR10566:SF113">
    <property type="entry name" value="PROTEIN ACTIVITY OF BC1 COMPLEX KINASE 7, CHLOROPLASTIC"/>
    <property type="match status" value="1"/>
</dbReference>
<keyword evidence="4" id="KW-0830">Ubiquinone</keyword>
<feature type="transmembrane region" description="Helical" evidence="2">
    <location>
        <begin position="471"/>
        <end position="493"/>
    </location>
</feature>
<dbReference type="InterPro" id="IPR004147">
    <property type="entry name" value="ABC1_dom"/>
</dbReference>
<dbReference type="CDD" id="cd05121">
    <property type="entry name" value="ABC1_ADCK3-like"/>
    <property type="match status" value="1"/>
</dbReference>
<dbReference type="Proteomes" id="UP000095488">
    <property type="component" value="Unassembled WGS sequence"/>
</dbReference>
<evidence type="ECO:0000256" key="1">
    <source>
        <dbReference type="ARBA" id="ARBA00009670"/>
    </source>
</evidence>